<dbReference type="PRINTS" id="PR00131">
    <property type="entry name" value="GLHYDRLASE1"/>
</dbReference>
<protein>
    <recommendedName>
        <fullName evidence="3">beta-glucosidase</fullName>
        <ecNumber evidence="3">3.2.1.21</ecNumber>
    </recommendedName>
</protein>
<dbReference type="OrthoDB" id="65569at2759"/>
<dbReference type="GO" id="GO:0004553">
    <property type="term" value="F:hydrolase activity, hydrolyzing O-glycosyl compounds"/>
    <property type="evidence" value="ECO:0007669"/>
    <property type="project" value="InterPro"/>
</dbReference>
<dbReference type="SUPFAM" id="SSF51445">
    <property type="entry name" value="(Trans)glycosidases"/>
    <property type="match status" value="3"/>
</dbReference>
<dbReference type="EMBL" id="CM012457">
    <property type="protein sequence ID" value="RVE57842.1"/>
    <property type="molecule type" value="Genomic_DNA"/>
</dbReference>
<keyword evidence="5" id="KW-0325">Glycoprotein</keyword>
<reference evidence="10 11" key="1">
    <citation type="submission" date="2018-11" db="EMBL/GenBank/DDBJ databases">
        <authorList>
            <person name="Lopez-Roques C."/>
            <person name="Donnadieu C."/>
            <person name="Bouchez O."/>
            <person name="Klopp C."/>
            <person name="Cabau C."/>
            <person name="Zahm M."/>
        </authorList>
    </citation>
    <scope>NUCLEOTIDE SEQUENCE [LARGE SCALE GENOMIC DNA]</scope>
    <source>
        <strain evidence="10">RS831</strain>
        <tissue evidence="10">Whole body</tissue>
    </source>
</reference>
<dbReference type="PROSITE" id="PS00572">
    <property type="entry name" value="GLYCOSYL_HYDROL_F1_1"/>
    <property type="match status" value="1"/>
</dbReference>
<keyword evidence="9" id="KW-0472">Membrane</keyword>
<name>A0A437C574_ORYJA</name>
<keyword evidence="9" id="KW-0812">Transmembrane</keyword>
<evidence type="ECO:0000313" key="10">
    <source>
        <dbReference type="EMBL" id="RVE57842.1"/>
    </source>
</evidence>
<dbReference type="Pfam" id="PF00232">
    <property type="entry name" value="Glyco_hydro_1"/>
    <property type="match status" value="2"/>
</dbReference>
<dbReference type="GO" id="GO:0005975">
    <property type="term" value="P:carbohydrate metabolic process"/>
    <property type="evidence" value="ECO:0007669"/>
    <property type="project" value="InterPro"/>
</dbReference>
<comment type="subunit">
    <text evidence="2">Homodimer.</text>
</comment>
<keyword evidence="9" id="KW-1133">Transmembrane helix</keyword>
<dbReference type="InterPro" id="IPR001360">
    <property type="entry name" value="Glyco_hydro_1"/>
</dbReference>
<dbReference type="InterPro" id="IPR033132">
    <property type="entry name" value="GH_1_N_CS"/>
</dbReference>
<evidence type="ECO:0000256" key="8">
    <source>
        <dbReference type="RuleBase" id="RU004468"/>
    </source>
</evidence>
<keyword evidence="6 8" id="KW-0326">Glycosidase</keyword>
<reference evidence="10 11" key="2">
    <citation type="submission" date="2019-01" db="EMBL/GenBank/DDBJ databases">
        <title>A chromosome length genome reference of the Java medaka (oryzias javanicus).</title>
        <authorList>
            <person name="Herpin A."/>
            <person name="Takehana Y."/>
            <person name="Naruse K."/>
            <person name="Ansai S."/>
            <person name="Kawaguchi M."/>
        </authorList>
    </citation>
    <scope>NUCLEOTIDE SEQUENCE [LARGE SCALE GENOMIC DNA]</scope>
    <source>
        <strain evidence="10">RS831</strain>
        <tissue evidence="10">Whole body</tissue>
    </source>
</reference>
<comment type="similarity">
    <text evidence="1">Belongs to the glycosyl hydrolase 1 family.</text>
</comment>
<dbReference type="EC" id="3.2.1.21" evidence="3"/>
<dbReference type="PROSITE" id="PS00653">
    <property type="entry name" value="GLYCOSYL_HYDROL_F1_2"/>
    <property type="match status" value="1"/>
</dbReference>
<evidence type="ECO:0000256" key="1">
    <source>
        <dbReference type="ARBA" id="ARBA00010838"/>
    </source>
</evidence>
<evidence type="ECO:0000256" key="3">
    <source>
        <dbReference type="ARBA" id="ARBA00012744"/>
    </source>
</evidence>
<dbReference type="Proteomes" id="UP000283210">
    <property type="component" value="Chromosome 21"/>
</dbReference>
<evidence type="ECO:0000256" key="5">
    <source>
        <dbReference type="ARBA" id="ARBA00023180"/>
    </source>
</evidence>
<feature type="transmembrane region" description="Helical" evidence="9">
    <location>
        <begin position="875"/>
        <end position="894"/>
    </location>
</feature>
<dbReference type="PANTHER" id="PTHR10353">
    <property type="entry name" value="GLYCOSYL HYDROLASE"/>
    <property type="match status" value="1"/>
</dbReference>
<evidence type="ECO:0000256" key="7">
    <source>
        <dbReference type="PROSITE-ProRule" id="PRU10055"/>
    </source>
</evidence>
<dbReference type="Gene3D" id="3.20.20.80">
    <property type="entry name" value="Glycosidases"/>
    <property type="match status" value="3"/>
</dbReference>
<evidence type="ECO:0000256" key="6">
    <source>
        <dbReference type="ARBA" id="ARBA00023295"/>
    </source>
</evidence>
<dbReference type="FunFam" id="3.20.20.80:FF:000013">
    <property type="entry name" value="lactase-phlorizin hydrolase"/>
    <property type="match status" value="1"/>
</dbReference>
<organism evidence="10 11">
    <name type="scientific">Oryzias javanicus</name>
    <name type="common">Javanese ricefish</name>
    <name type="synonym">Aplocheilus javanicus</name>
    <dbReference type="NCBI Taxonomy" id="123683"/>
    <lineage>
        <taxon>Eukaryota</taxon>
        <taxon>Metazoa</taxon>
        <taxon>Chordata</taxon>
        <taxon>Craniata</taxon>
        <taxon>Vertebrata</taxon>
        <taxon>Euteleostomi</taxon>
        <taxon>Actinopterygii</taxon>
        <taxon>Neopterygii</taxon>
        <taxon>Teleostei</taxon>
        <taxon>Neoteleostei</taxon>
        <taxon>Acanthomorphata</taxon>
        <taxon>Ovalentaria</taxon>
        <taxon>Atherinomorphae</taxon>
        <taxon>Beloniformes</taxon>
        <taxon>Adrianichthyidae</taxon>
        <taxon>Oryziinae</taxon>
        <taxon>Oryzias</taxon>
    </lineage>
</organism>
<dbReference type="PANTHER" id="PTHR10353:SF36">
    <property type="entry name" value="LP05116P"/>
    <property type="match status" value="1"/>
</dbReference>
<evidence type="ECO:0000256" key="9">
    <source>
        <dbReference type="SAM" id="Phobius"/>
    </source>
</evidence>
<evidence type="ECO:0000313" key="11">
    <source>
        <dbReference type="Proteomes" id="UP000283210"/>
    </source>
</evidence>
<evidence type="ECO:0000256" key="2">
    <source>
        <dbReference type="ARBA" id="ARBA00011738"/>
    </source>
</evidence>
<feature type="active site" description="Nucleophile" evidence="7">
    <location>
        <position position="728"/>
    </location>
</feature>
<keyword evidence="11" id="KW-1185">Reference proteome</keyword>
<dbReference type="InterPro" id="IPR018120">
    <property type="entry name" value="Glyco_hydro_1_AS"/>
</dbReference>
<dbReference type="InterPro" id="IPR017853">
    <property type="entry name" value="GH"/>
</dbReference>
<proteinExistence type="inferred from homology"/>
<gene>
    <name evidence="10" type="ORF">OJAV_G00203320</name>
</gene>
<dbReference type="AlphaFoldDB" id="A0A437C574"/>
<accession>A0A437C574</accession>
<sequence length="905" mass="102701">MPTEYSTETINDVSRVEYLRKYINEALKAQALDGVDVQRFTVQSLLDGFEGPQGYSERFGLTHVNFEDANRQRTPKQSAYFFSGVIENNGFGTPTRHFKKVAEITVTPRTSKLVASQVPSEAKVVWDTLSRQSRFQRHKYHYGIFPQDFLWGVSSSAYQIEGGWNADGKGESIWDKFTHGINTIPEFANGDVACDSYNRLDEDLFMLGALKVKSYRFSLSWSRIFPDGRRSSLNQKGVDYYNRLIDGLLARDITPMVTLYHWDLPQALQDIDGWESVQMIDLFNDYSDFCFATFGDRVKFWITFNQPHTIAWAGYGTGAMPPNVNNPGSAPYVVAHNLIKAHATAYHTYDDKYRASQGGLVSIALDADWVEPYDVNVHREILAADRAMQFRLGWFAHPIFKNGDYPEAMKAQVRVKSELQKLAGSRLPAFTEEEKNFIMGTADVFCINHYTTKIVNHLTDELTPSYQFDRDIAENEEGNSPTTPIWGQRAVAWGLRRLLNWIKEEYGDPDIYVSENGVPTDRGMTWDDIDRVFFYKTYIDEALKAYELDGVKIKAHAEAWHVYNDKYRAEQKGRISITLNSDWAQPRNPHKQEDIDAAKRYMDFFLGWFANPIFVGDYNEPMKRIIRERSLANGLDKSRLPEFTPAEIERIRGTHDFFGLNHYTSVLAFSVDFGETLNYDADRGVAVISDRTWLESGSNWLKIAPLGFRKLLKYIKDEYGDPPILVTENGVSENGPVDLNDEHRSYFYENYVNEMLKANMTDGANVIGYTAWSLMDNLEWASGYGERFGLFYVNHTNGDRPRTPKASVPFYATLVRCNGFPDPADGPHDCTNPLSSTSAPISEAVTQEPVPDNIVSFLGMDLSISEAVTGLNTTFALLIVSVVAVVGVTALLIVSKKRSKKKRGD</sequence>
<keyword evidence="4 8" id="KW-0378">Hydrolase</keyword>
<evidence type="ECO:0000256" key="4">
    <source>
        <dbReference type="ARBA" id="ARBA00022801"/>
    </source>
</evidence>